<evidence type="ECO:0008006" key="3">
    <source>
        <dbReference type="Google" id="ProtNLM"/>
    </source>
</evidence>
<dbReference type="PATRIC" id="fig|502682.8.peg.1435"/>
<evidence type="ECO:0000313" key="2">
    <source>
        <dbReference type="Proteomes" id="UP000053070"/>
    </source>
</evidence>
<protein>
    <recommendedName>
        <fullName evidence="3">Transmembrane protein</fullName>
    </recommendedName>
</protein>
<dbReference type="Proteomes" id="UP000053070">
    <property type="component" value="Unassembled WGS sequence"/>
</dbReference>
<dbReference type="SUPFAM" id="SSF48452">
    <property type="entry name" value="TPR-like"/>
    <property type="match status" value="1"/>
</dbReference>
<dbReference type="Gene3D" id="1.25.40.10">
    <property type="entry name" value="Tetratricopeptide repeat domain"/>
    <property type="match status" value="1"/>
</dbReference>
<gene>
    <name evidence="1" type="ORF">AAW01_07040</name>
</gene>
<organism evidence="1 2">
    <name type="scientific">Aurantiacibacter gangjinensis</name>
    <dbReference type="NCBI Taxonomy" id="502682"/>
    <lineage>
        <taxon>Bacteria</taxon>
        <taxon>Pseudomonadati</taxon>
        <taxon>Pseudomonadota</taxon>
        <taxon>Alphaproteobacteria</taxon>
        <taxon>Sphingomonadales</taxon>
        <taxon>Erythrobacteraceae</taxon>
        <taxon>Aurantiacibacter</taxon>
    </lineage>
</organism>
<evidence type="ECO:0000313" key="1">
    <source>
        <dbReference type="EMBL" id="KLE31358.1"/>
    </source>
</evidence>
<dbReference type="AlphaFoldDB" id="A0A0G9MPX0"/>
<dbReference type="Pfam" id="PF06041">
    <property type="entry name" value="DUF924"/>
    <property type="match status" value="1"/>
</dbReference>
<keyword evidence="2" id="KW-1185">Reference proteome</keyword>
<dbReference type="STRING" id="502682.BMF35_a0406"/>
<dbReference type="EMBL" id="LBHC01000002">
    <property type="protein sequence ID" value="KLE31358.1"/>
    <property type="molecule type" value="Genomic_DNA"/>
</dbReference>
<dbReference type="InterPro" id="IPR011990">
    <property type="entry name" value="TPR-like_helical_dom_sf"/>
</dbReference>
<sequence>MIFAAVLALRPWAAEILYVWFHKLGPSDWWGGNEHVDSMLRRRFAREWAMLSVRPPGEFTGDAQMALAAVLLFDQVPRNIFRDDPRAYATDGLARMICNSAFDQGYDRALTGPQAQFLAMPLMHSEDIIDQRRALRVFAHVDGGSAFSHARSHHRMIAHFGRFPHRNEVLGRTSTEAEQRAIEAGFAW</sequence>
<proteinExistence type="predicted"/>
<dbReference type="InterPro" id="IPR010323">
    <property type="entry name" value="DUF924"/>
</dbReference>
<name>A0A0G9MPX0_9SPHN</name>
<accession>A0A0G9MPX0</accession>
<dbReference type="Gene3D" id="1.20.58.320">
    <property type="entry name" value="TPR-like"/>
    <property type="match status" value="1"/>
</dbReference>
<comment type="caution">
    <text evidence="1">The sequence shown here is derived from an EMBL/GenBank/DDBJ whole genome shotgun (WGS) entry which is preliminary data.</text>
</comment>
<reference evidence="1 2" key="1">
    <citation type="submission" date="2015-04" db="EMBL/GenBank/DDBJ databases">
        <title>The draft genome sequence of Erythrobacr gangjinensis K7-2.</title>
        <authorList>
            <person name="Zhuang L."/>
            <person name="Liu Y."/>
            <person name="Shao Z."/>
        </authorList>
    </citation>
    <scope>NUCLEOTIDE SEQUENCE [LARGE SCALE GENOMIC DNA]</scope>
    <source>
        <strain evidence="1 2">K7-2</strain>
    </source>
</reference>